<organism evidence="1 2">
    <name type="scientific">Racocetra fulgida</name>
    <dbReference type="NCBI Taxonomy" id="60492"/>
    <lineage>
        <taxon>Eukaryota</taxon>
        <taxon>Fungi</taxon>
        <taxon>Fungi incertae sedis</taxon>
        <taxon>Mucoromycota</taxon>
        <taxon>Glomeromycotina</taxon>
        <taxon>Glomeromycetes</taxon>
        <taxon>Diversisporales</taxon>
        <taxon>Gigasporaceae</taxon>
        <taxon>Racocetra</taxon>
    </lineage>
</organism>
<accession>A0A9N8YTH4</accession>
<comment type="caution">
    <text evidence="1">The sequence shown here is derived from an EMBL/GenBank/DDBJ whole genome shotgun (WGS) entry which is preliminary data.</text>
</comment>
<dbReference type="AlphaFoldDB" id="A0A9N8YTH4"/>
<dbReference type="Proteomes" id="UP000789396">
    <property type="component" value="Unassembled WGS sequence"/>
</dbReference>
<dbReference type="OrthoDB" id="10599565at2759"/>
<proteinExistence type="predicted"/>
<name>A0A9N8YTH4_9GLOM</name>
<keyword evidence="2" id="KW-1185">Reference proteome</keyword>
<evidence type="ECO:0000313" key="2">
    <source>
        <dbReference type="Proteomes" id="UP000789396"/>
    </source>
</evidence>
<sequence>MPIKKDVEPKMKIKVEIHRGILMCYRLPIKGIIDGTTFEIGEHIDLCSACIAREFENRNNYHLKPKYSNIQTPVEVSQFIFELLKDKIPPNGIIFDPDTFIINKEKKWERYCFACEKEKWVNSLQRFDINPFSLAKYFYERGIEDIAIIQKLTYLTYLEVLEKENILLDFGEDFQAWDGGPVIESVFSAMSKDWEKYGNYERILKKIPVLNEEKIIRHCEK</sequence>
<evidence type="ECO:0000313" key="1">
    <source>
        <dbReference type="EMBL" id="CAG8448032.1"/>
    </source>
</evidence>
<reference evidence="1" key="1">
    <citation type="submission" date="2021-06" db="EMBL/GenBank/DDBJ databases">
        <authorList>
            <person name="Kallberg Y."/>
            <person name="Tangrot J."/>
            <person name="Rosling A."/>
        </authorList>
    </citation>
    <scope>NUCLEOTIDE SEQUENCE</scope>
    <source>
        <strain evidence="1">IN212</strain>
    </source>
</reference>
<protein>
    <submittedName>
        <fullName evidence="1">795_t:CDS:1</fullName>
    </submittedName>
</protein>
<gene>
    <name evidence="1" type="ORF">RFULGI_LOCUS57</name>
</gene>
<dbReference type="EMBL" id="CAJVPZ010000003">
    <property type="protein sequence ID" value="CAG8448032.1"/>
    <property type="molecule type" value="Genomic_DNA"/>
</dbReference>